<dbReference type="Gene3D" id="1.25.40.390">
    <property type="match status" value="1"/>
</dbReference>
<dbReference type="InterPro" id="IPR011990">
    <property type="entry name" value="TPR-like_helical_dom_sf"/>
</dbReference>
<evidence type="ECO:0000259" key="7">
    <source>
        <dbReference type="Pfam" id="PF14322"/>
    </source>
</evidence>
<dbReference type="Proteomes" id="UP000320811">
    <property type="component" value="Unassembled WGS sequence"/>
</dbReference>
<dbReference type="Pfam" id="PF14322">
    <property type="entry name" value="SusD-like_3"/>
    <property type="match status" value="1"/>
</dbReference>
<evidence type="ECO:0000256" key="3">
    <source>
        <dbReference type="ARBA" id="ARBA00022729"/>
    </source>
</evidence>
<dbReference type="Pfam" id="PF07980">
    <property type="entry name" value="SusD_RagB"/>
    <property type="match status" value="1"/>
</dbReference>
<dbReference type="SUPFAM" id="SSF48452">
    <property type="entry name" value="TPR-like"/>
    <property type="match status" value="1"/>
</dbReference>
<keyword evidence="9" id="KW-1185">Reference proteome</keyword>
<protein>
    <submittedName>
        <fullName evidence="8">Putative outer membrane starch-binding protein</fullName>
    </submittedName>
</protein>
<dbReference type="GO" id="GO:0009279">
    <property type="term" value="C:cell outer membrane"/>
    <property type="evidence" value="ECO:0007669"/>
    <property type="project" value="UniProtKB-SubCell"/>
</dbReference>
<evidence type="ECO:0000256" key="5">
    <source>
        <dbReference type="ARBA" id="ARBA00023237"/>
    </source>
</evidence>
<evidence type="ECO:0000259" key="6">
    <source>
        <dbReference type="Pfam" id="PF07980"/>
    </source>
</evidence>
<evidence type="ECO:0000313" key="8">
    <source>
        <dbReference type="EMBL" id="TWF32552.1"/>
    </source>
</evidence>
<evidence type="ECO:0000256" key="2">
    <source>
        <dbReference type="ARBA" id="ARBA00006275"/>
    </source>
</evidence>
<dbReference type="PROSITE" id="PS51257">
    <property type="entry name" value="PROKAR_LIPOPROTEIN"/>
    <property type="match status" value="1"/>
</dbReference>
<organism evidence="8 9">
    <name type="scientific">Chitinophaga polysaccharea</name>
    <dbReference type="NCBI Taxonomy" id="1293035"/>
    <lineage>
        <taxon>Bacteria</taxon>
        <taxon>Pseudomonadati</taxon>
        <taxon>Bacteroidota</taxon>
        <taxon>Chitinophagia</taxon>
        <taxon>Chitinophagales</taxon>
        <taxon>Chitinophagaceae</taxon>
        <taxon>Chitinophaga</taxon>
    </lineage>
</organism>
<evidence type="ECO:0000256" key="1">
    <source>
        <dbReference type="ARBA" id="ARBA00004442"/>
    </source>
</evidence>
<dbReference type="InterPro" id="IPR033985">
    <property type="entry name" value="SusD-like_N"/>
</dbReference>
<feature type="domain" description="RagB/SusD" evidence="6">
    <location>
        <begin position="305"/>
        <end position="493"/>
    </location>
</feature>
<dbReference type="EMBL" id="VIWO01000015">
    <property type="protein sequence ID" value="TWF32552.1"/>
    <property type="molecule type" value="Genomic_DNA"/>
</dbReference>
<comment type="similarity">
    <text evidence="2">Belongs to the SusD family.</text>
</comment>
<name>A0A561P351_9BACT</name>
<keyword evidence="5" id="KW-0998">Cell outer membrane</keyword>
<sequence length="509" mass="57217">MLKAIDMKKVINYMNGRPLRITLAMCCLVLASCSKFLDETPKGSITPQSFYKTANDLQLAETALALQFNLAFNQVTAPYYAGDDIAAKRNGNKIDFSDFDVFNANSSNSRMTSWWNAFYGTIKSANSLLANYNSATEATADQKNNAGGYAYFMRAISYFYLTRTWGEVPMPVDNSINDNRPNAKVADIYTLIVDDLQKAETMLPDHWTGPAKQNGVDVLPTKGSAKALLANVYLTMAGWPLKQANKYALAAAKAKEVIDNKATWGYTLLTNFSDLWKFSNRFNTEAVYACYFNKTTPNATWGNGNMMAPNPYAPDYEEGGWEDGFGEISFFNRFPAGPRKDATYQKDYYVKNDPANVVDWQHTLQKHPYFLKYREDDQYNWSNHKAGDWWSSATSFVIRYSEVLLTYAEAQAMSAGPDANAYLAINQVRQRAGLTPLPEGLSQTDFRNAVVAERGWEFAGEFGIRWFDLVRTETVQQANSLRDAGEVALINHPSDAGHTYYWAPIPFVK</sequence>
<keyword evidence="4" id="KW-0472">Membrane</keyword>
<gene>
    <name evidence="8" type="ORF">FHW36_11579</name>
</gene>
<evidence type="ECO:0000313" key="9">
    <source>
        <dbReference type="Proteomes" id="UP000320811"/>
    </source>
</evidence>
<keyword evidence="3" id="KW-0732">Signal</keyword>
<comment type="subcellular location">
    <subcellularLocation>
        <location evidence="1">Cell outer membrane</location>
    </subcellularLocation>
</comment>
<dbReference type="OrthoDB" id="5694214at2"/>
<proteinExistence type="inferred from homology"/>
<comment type="caution">
    <text evidence="8">The sequence shown here is derived from an EMBL/GenBank/DDBJ whole genome shotgun (WGS) entry which is preliminary data.</text>
</comment>
<evidence type="ECO:0000256" key="4">
    <source>
        <dbReference type="ARBA" id="ARBA00023136"/>
    </source>
</evidence>
<feature type="domain" description="SusD-like N-terminal" evidence="7">
    <location>
        <begin position="85"/>
        <end position="234"/>
    </location>
</feature>
<dbReference type="InterPro" id="IPR012944">
    <property type="entry name" value="SusD_RagB_dom"/>
</dbReference>
<reference evidence="8 9" key="1">
    <citation type="submission" date="2019-06" db="EMBL/GenBank/DDBJ databases">
        <title>Sorghum-associated microbial communities from plants grown in Nebraska, USA.</title>
        <authorList>
            <person name="Schachtman D."/>
        </authorList>
    </citation>
    <scope>NUCLEOTIDE SEQUENCE [LARGE SCALE GENOMIC DNA]</scope>
    <source>
        <strain evidence="8 9">1209</strain>
    </source>
</reference>
<accession>A0A561P351</accession>
<dbReference type="AlphaFoldDB" id="A0A561P351"/>